<feature type="binding site" evidence="6">
    <location>
        <position position="216"/>
    </location>
    <ligand>
        <name>Mg(2+)</name>
        <dbReference type="ChEBI" id="CHEBI:18420"/>
    </ligand>
</feature>
<dbReference type="EMBL" id="PDUD01000033">
    <property type="protein sequence ID" value="PHN03276.1"/>
    <property type="molecule type" value="Genomic_DNA"/>
</dbReference>
<accession>A0A2D0N4G4</accession>
<feature type="active site" description="Proton acceptor; specific for (R)-substrate epimerization" evidence="5">
    <location>
        <position position="162"/>
    </location>
</feature>
<dbReference type="SUPFAM" id="SSF54826">
    <property type="entry name" value="Enolase N-terminal domain-like"/>
    <property type="match status" value="1"/>
</dbReference>
<evidence type="ECO:0000313" key="10">
    <source>
        <dbReference type="Proteomes" id="UP000223913"/>
    </source>
</evidence>
<evidence type="ECO:0000313" key="9">
    <source>
        <dbReference type="EMBL" id="PHN03276.1"/>
    </source>
</evidence>
<keyword evidence="2 6" id="KW-0479">Metal-binding</keyword>
<evidence type="ECO:0000256" key="7">
    <source>
        <dbReference type="RuleBase" id="RU366006"/>
    </source>
</evidence>
<dbReference type="InterPro" id="IPR013342">
    <property type="entry name" value="Mandelate_racemase_C"/>
</dbReference>
<evidence type="ECO:0000256" key="1">
    <source>
        <dbReference type="ARBA" id="ARBA00008031"/>
    </source>
</evidence>
<dbReference type="SFLD" id="SFLDG00180">
    <property type="entry name" value="muconate_cycloisomerase"/>
    <property type="match status" value="1"/>
</dbReference>
<dbReference type="GO" id="GO:0016855">
    <property type="term" value="F:racemase and epimerase activity, acting on amino acids and derivatives"/>
    <property type="evidence" value="ECO:0007669"/>
    <property type="project" value="UniProtKB-UniRule"/>
</dbReference>
<evidence type="ECO:0000256" key="5">
    <source>
        <dbReference type="PIRSR" id="PIRSR634603-1"/>
    </source>
</evidence>
<sequence>MKIRSVKFWKEDLQLTRPYTIAYKTVSAVDNVFVLLEAENGLYGIGAGSPAAFVTNESMEDTLGALGQHLEALTLGRDLRQYQAILRESVAKMPDCPAARAALDIALYDLFTKYLDIPLVDFFGRVHAGIPTSVTIGINDLETTLAQADEYVADGFRVIKLKTGNAVEKDIEIFRKLRERVGPEVKIRVDANQGYQQADLVRFLEACRDAEVEFVEQPLPRGAYAQLRDLPWEVRALCAADEDLQIPKDAVTLAAEPLPYGIYNIKLMKCGGVDAGKKIADVAYDRQIDLMWGCMDESIVSITAALHIALASPATRYLDLDGSFDLARDLVRGGFELKDGCLWPLDKPGLGVERLEQ</sequence>
<evidence type="ECO:0000259" key="8">
    <source>
        <dbReference type="SMART" id="SM00922"/>
    </source>
</evidence>
<comment type="similarity">
    <text evidence="1 7">Belongs to the mandelate racemase/muconate lactonizing enzyme family.</text>
</comment>
<dbReference type="SFLD" id="SFLDS00001">
    <property type="entry name" value="Enolase"/>
    <property type="match status" value="1"/>
</dbReference>
<dbReference type="Pfam" id="PF02746">
    <property type="entry name" value="MR_MLE_N"/>
    <property type="match status" value="1"/>
</dbReference>
<proteinExistence type="inferred from homology"/>
<dbReference type="EC" id="5.1.1.-" evidence="7"/>
<keyword evidence="4 7" id="KW-0413">Isomerase</keyword>
<comment type="cofactor">
    <cofactor evidence="6 7">
        <name>Mg(2+)</name>
        <dbReference type="ChEBI" id="CHEBI:18420"/>
    </cofactor>
    <text evidence="6 7">Binds 1 Mg(2+) ion per subunit.</text>
</comment>
<dbReference type="InterPro" id="IPR036849">
    <property type="entry name" value="Enolase-like_C_sf"/>
</dbReference>
<dbReference type="InterPro" id="IPR013341">
    <property type="entry name" value="Mandelate_racemase_N_dom"/>
</dbReference>
<dbReference type="PANTHER" id="PTHR48073">
    <property type="entry name" value="O-SUCCINYLBENZOATE SYNTHASE-RELATED"/>
    <property type="match status" value="1"/>
</dbReference>
<evidence type="ECO:0000256" key="4">
    <source>
        <dbReference type="ARBA" id="ARBA00023235"/>
    </source>
</evidence>
<dbReference type="SFLD" id="SFLDF00009">
    <property type="entry name" value="o-succinylbenzoate_synthase"/>
    <property type="match status" value="1"/>
</dbReference>
<dbReference type="AlphaFoldDB" id="A0A2D0N4G4"/>
<reference evidence="9 10" key="1">
    <citation type="submission" date="2017-10" db="EMBL/GenBank/DDBJ databases">
        <title>The draft genome sequence of Lewinella nigricans NBRC 102662.</title>
        <authorList>
            <person name="Wang K."/>
        </authorList>
    </citation>
    <scope>NUCLEOTIDE SEQUENCE [LARGE SCALE GENOMIC DNA]</scope>
    <source>
        <strain evidence="9 10">NBRC 102662</strain>
    </source>
</reference>
<dbReference type="InterPro" id="IPR029017">
    <property type="entry name" value="Enolase-like_N"/>
</dbReference>
<comment type="caution">
    <text evidence="9">The sequence shown here is derived from an EMBL/GenBank/DDBJ whole genome shotgun (WGS) entry which is preliminary data.</text>
</comment>
<dbReference type="SUPFAM" id="SSF51604">
    <property type="entry name" value="Enolase C-terminal domain-like"/>
    <property type="match status" value="1"/>
</dbReference>
<dbReference type="CDD" id="cd03319">
    <property type="entry name" value="L-Ala-DL-Glu_epimerase"/>
    <property type="match status" value="1"/>
</dbReference>
<dbReference type="SMART" id="SM00922">
    <property type="entry name" value="MR_MLE"/>
    <property type="match status" value="1"/>
</dbReference>
<organism evidence="9 10">
    <name type="scientific">Flavilitoribacter nigricans (strain ATCC 23147 / DSM 23189 / NBRC 102662 / NCIMB 1420 / SS-2)</name>
    <name type="common">Lewinella nigricans</name>
    <dbReference type="NCBI Taxonomy" id="1122177"/>
    <lineage>
        <taxon>Bacteria</taxon>
        <taxon>Pseudomonadati</taxon>
        <taxon>Bacteroidota</taxon>
        <taxon>Saprospiria</taxon>
        <taxon>Saprospirales</taxon>
        <taxon>Lewinellaceae</taxon>
        <taxon>Flavilitoribacter</taxon>
    </lineage>
</organism>
<feature type="active site" description="Proton acceptor; specific for (S)-substrate epimerization" evidence="5">
    <location>
        <position position="266"/>
    </location>
</feature>
<dbReference type="Gene3D" id="3.30.390.10">
    <property type="entry name" value="Enolase-like, N-terminal domain"/>
    <property type="match status" value="1"/>
</dbReference>
<keyword evidence="3 6" id="KW-0460">Magnesium</keyword>
<protein>
    <recommendedName>
        <fullName evidence="7">Dipeptide epimerase</fullName>
        <ecNumber evidence="7">5.1.1.-</ecNumber>
    </recommendedName>
</protein>
<dbReference type="Proteomes" id="UP000223913">
    <property type="component" value="Unassembled WGS sequence"/>
</dbReference>
<feature type="domain" description="Mandelate racemase/muconate lactonizing enzyme C-terminal" evidence="8">
    <location>
        <begin position="141"/>
        <end position="231"/>
    </location>
</feature>
<keyword evidence="10" id="KW-1185">Reference proteome</keyword>
<dbReference type="OrthoDB" id="9775391at2"/>
<dbReference type="InterPro" id="IPR034603">
    <property type="entry name" value="Dipeptide_epimerase"/>
</dbReference>
<dbReference type="GO" id="GO:0006518">
    <property type="term" value="P:peptide metabolic process"/>
    <property type="evidence" value="ECO:0007669"/>
    <property type="project" value="UniProtKB-ARBA"/>
</dbReference>
<feature type="binding site" evidence="6">
    <location>
        <position position="241"/>
    </location>
    <ligand>
        <name>Mg(2+)</name>
        <dbReference type="ChEBI" id="CHEBI:18420"/>
    </ligand>
</feature>
<evidence type="ECO:0000256" key="2">
    <source>
        <dbReference type="ARBA" id="ARBA00022723"/>
    </source>
</evidence>
<dbReference type="Pfam" id="PF13378">
    <property type="entry name" value="MR_MLE_C"/>
    <property type="match status" value="1"/>
</dbReference>
<dbReference type="GO" id="GO:0000287">
    <property type="term" value="F:magnesium ion binding"/>
    <property type="evidence" value="ECO:0007669"/>
    <property type="project" value="UniProtKB-ARBA"/>
</dbReference>
<dbReference type="FunFam" id="3.30.390.10:FF:000009">
    <property type="entry name" value="Hydrophobic dipeptide epimerase"/>
    <property type="match status" value="1"/>
</dbReference>
<name>A0A2D0N4G4_FLAN2</name>
<dbReference type="RefSeq" id="WP_099153405.1">
    <property type="nucleotide sequence ID" value="NZ_PDUD01000033.1"/>
</dbReference>
<evidence type="ECO:0000256" key="3">
    <source>
        <dbReference type="ARBA" id="ARBA00022842"/>
    </source>
</evidence>
<dbReference type="InterPro" id="IPR029065">
    <property type="entry name" value="Enolase_C-like"/>
</dbReference>
<dbReference type="PANTHER" id="PTHR48073:SF2">
    <property type="entry name" value="O-SUCCINYLBENZOATE SYNTHASE"/>
    <property type="match status" value="1"/>
</dbReference>
<dbReference type="Gene3D" id="3.20.20.120">
    <property type="entry name" value="Enolase-like C-terminal domain"/>
    <property type="match status" value="1"/>
</dbReference>
<gene>
    <name evidence="9" type="ORF">CRP01_28185</name>
</gene>
<feature type="binding site" evidence="6">
    <location>
        <position position="190"/>
    </location>
    <ligand>
        <name>Mg(2+)</name>
        <dbReference type="ChEBI" id="CHEBI:18420"/>
    </ligand>
</feature>
<evidence type="ECO:0000256" key="6">
    <source>
        <dbReference type="PIRSR" id="PIRSR634603-3"/>
    </source>
</evidence>